<accession>A0A150GPQ0</accession>
<dbReference type="AlphaFoldDB" id="A0A150GPQ0"/>
<comment type="similarity">
    <text evidence="1">Belongs to the sulfotransferase 1 family.</text>
</comment>
<dbReference type="GO" id="GO:0019319">
    <property type="term" value="P:hexose biosynthetic process"/>
    <property type="evidence" value="ECO:0007669"/>
    <property type="project" value="TreeGrafter"/>
</dbReference>
<protein>
    <recommendedName>
        <fullName evidence="1">Sulfotransferase</fullName>
        <ecNumber evidence="1">2.8.2.-</ecNumber>
    </recommendedName>
</protein>
<dbReference type="PANTHER" id="PTHR15723:SF0">
    <property type="entry name" value="CARBOHYDRATE SULFOTRANSFERASE 15"/>
    <property type="match status" value="1"/>
</dbReference>
<dbReference type="STRING" id="33097.A0A150GPQ0"/>
<keyword evidence="1" id="KW-0808">Transferase</keyword>
<reference evidence="4" key="1">
    <citation type="journal article" date="2016" name="Nat. Commun.">
        <title>The Gonium pectorale genome demonstrates co-option of cell cycle regulation during the evolution of multicellularity.</title>
        <authorList>
            <person name="Hanschen E.R."/>
            <person name="Marriage T.N."/>
            <person name="Ferris P.J."/>
            <person name="Hamaji T."/>
            <person name="Toyoda A."/>
            <person name="Fujiyama A."/>
            <person name="Neme R."/>
            <person name="Noguchi H."/>
            <person name="Minakuchi Y."/>
            <person name="Suzuki M."/>
            <person name="Kawai-Toyooka H."/>
            <person name="Smith D.R."/>
            <person name="Sparks H."/>
            <person name="Anderson J."/>
            <person name="Bakaric R."/>
            <person name="Luria V."/>
            <person name="Karger A."/>
            <person name="Kirschner M.W."/>
            <person name="Durand P.M."/>
            <person name="Michod R.E."/>
            <person name="Nozaki H."/>
            <person name="Olson B.J."/>
        </authorList>
    </citation>
    <scope>NUCLEOTIDE SEQUENCE [LARGE SCALE GENOMIC DNA]</scope>
    <source>
        <strain evidence="4">NIES-2863</strain>
    </source>
</reference>
<dbReference type="Proteomes" id="UP000075714">
    <property type="component" value="Unassembled WGS sequence"/>
</dbReference>
<organism evidence="3 4">
    <name type="scientific">Gonium pectorale</name>
    <name type="common">Green alga</name>
    <dbReference type="NCBI Taxonomy" id="33097"/>
    <lineage>
        <taxon>Eukaryota</taxon>
        <taxon>Viridiplantae</taxon>
        <taxon>Chlorophyta</taxon>
        <taxon>core chlorophytes</taxon>
        <taxon>Chlorophyceae</taxon>
        <taxon>CS clade</taxon>
        <taxon>Chlamydomonadales</taxon>
        <taxon>Volvocaceae</taxon>
        <taxon>Gonium</taxon>
    </lineage>
</organism>
<proteinExistence type="inferred from homology"/>
<dbReference type="OrthoDB" id="526228at2759"/>
<comment type="caution">
    <text evidence="3">The sequence shown here is derived from an EMBL/GenBank/DDBJ whole genome shotgun (WGS) entry which is preliminary data.</text>
</comment>
<dbReference type="EC" id="2.8.2.-" evidence="1"/>
<feature type="domain" description="Sulfotransferase" evidence="2">
    <location>
        <begin position="1"/>
        <end position="130"/>
    </location>
</feature>
<evidence type="ECO:0000313" key="4">
    <source>
        <dbReference type="Proteomes" id="UP000075714"/>
    </source>
</evidence>
<evidence type="ECO:0000259" key="2">
    <source>
        <dbReference type="Pfam" id="PF00685"/>
    </source>
</evidence>
<dbReference type="InterPro" id="IPR027417">
    <property type="entry name" value="P-loop_NTPase"/>
</dbReference>
<evidence type="ECO:0000256" key="1">
    <source>
        <dbReference type="RuleBase" id="RU361155"/>
    </source>
</evidence>
<dbReference type="PANTHER" id="PTHR15723">
    <property type="entry name" value="CARBOHYDRATE SULFOTRANSFERASE 15"/>
    <property type="match status" value="1"/>
</dbReference>
<sequence length="184" mass="21172">MILVARDPVARLKSAFYGYFHYFSKYGKNNTGFTAYVKEQVGAFQTCAAQFGASHCAFLFEALSAREEAIYFHADQLMRGMYGLFLEVWFRFIPPANWMIVHSDDFFSNPKETLSKVVDFLGLSKVNETVLETMAKAGNVNSYAKDYPPIEPEAKRLLQELYRPYNTLLAQLTGDPRYEQWNQL</sequence>
<name>A0A150GPQ0_GONPE</name>
<dbReference type="Gene3D" id="3.40.50.300">
    <property type="entry name" value="P-loop containing nucleotide triphosphate hydrolases"/>
    <property type="match status" value="1"/>
</dbReference>
<dbReference type="InterPro" id="IPR000863">
    <property type="entry name" value="Sulfotransferase_dom"/>
</dbReference>
<dbReference type="InterPro" id="IPR052654">
    <property type="entry name" value="CS_Sulfotransferase"/>
</dbReference>
<dbReference type="EMBL" id="LSYV01000012">
    <property type="protein sequence ID" value="KXZ51708.1"/>
    <property type="molecule type" value="Genomic_DNA"/>
</dbReference>
<dbReference type="GO" id="GO:0050659">
    <property type="term" value="F:N-acetylgalactosamine 4-sulfate 6-O-sulfotransferase activity"/>
    <property type="evidence" value="ECO:0007669"/>
    <property type="project" value="TreeGrafter"/>
</dbReference>
<evidence type="ECO:0000313" key="3">
    <source>
        <dbReference type="EMBL" id="KXZ51708.1"/>
    </source>
</evidence>
<keyword evidence="4" id="KW-1185">Reference proteome</keyword>
<dbReference type="Pfam" id="PF00685">
    <property type="entry name" value="Sulfotransfer_1"/>
    <property type="match status" value="1"/>
</dbReference>
<gene>
    <name evidence="3" type="ORF">GPECTOR_11g157</name>
</gene>
<dbReference type="SUPFAM" id="SSF52540">
    <property type="entry name" value="P-loop containing nucleoside triphosphate hydrolases"/>
    <property type="match status" value="1"/>
</dbReference>